<dbReference type="HOGENOM" id="CLU_000527_0_0_1"/>
<dbReference type="InterPro" id="IPR018490">
    <property type="entry name" value="cNMP-bd_dom_sf"/>
</dbReference>
<evidence type="ECO:0000256" key="8">
    <source>
        <dbReference type="ARBA" id="ARBA00023303"/>
    </source>
</evidence>
<keyword evidence="5" id="KW-0406">Ion transport</keyword>
<dbReference type="InterPro" id="IPR005821">
    <property type="entry name" value="Ion_trans_dom"/>
</dbReference>
<feature type="transmembrane region" description="Helical" evidence="10">
    <location>
        <begin position="1145"/>
        <end position="1164"/>
    </location>
</feature>
<feature type="region of interest" description="Disordered" evidence="9">
    <location>
        <begin position="1"/>
        <end position="20"/>
    </location>
</feature>
<evidence type="ECO:0000256" key="9">
    <source>
        <dbReference type="SAM" id="MobiDB-lite"/>
    </source>
</evidence>
<feature type="transmembrane region" description="Helical" evidence="10">
    <location>
        <begin position="1290"/>
        <end position="1309"/>
    </location>
</feature>
<dbReference type="EnsemblProtists" id="PYU1_T003673">
    <property type="protein sequence ID" value="PYU1_T003673"/>
    <property type="gene ID" value="PYU1_G003663"/>
</dbReference>
<feature type="transmembrane region" description="Helical" evidence="10">
    <location>
        <begin position="100"/>
        <end position="120"/>
    </location>
</feature>
<evidence type="ECO:0000256" key="3">
    <source>
        <dbReference type="ARBA" id="ARBA00022692"/>
    </source>
</evidence>
<dbReference type="STRING" id="431595.K3WFD2"/>
<proteinExistence type="predicted"/>
<dbReference type="GO" id="GO:0005249">
    <property type="term" value="F:voltage-gated potassium channel activity"/>
    <property type="evidence" value="ECO:0007669"/>
    <property type="project" value="InterPro"/>
</dbReference>
<feature type="transmembrane region" description="Helical" evidence="10">
    <location>
        <begin position="690"/>
        <end position="710"/>
    </location>
</feature>
<dbReference type="Pfam" id="PF07885">
    <property type="entry name" value="Ion_trans_2"/>
    <property type="match status" value="1"/>
</dbReference>
<feature type="compositionally biased region" description="Polar residues" evidence="9">
    <location>
        <begin position="1"/>
        <end position="13"/>
    </location>
</feature>
<dbReference type="VEuPathDB" id="FungiDB:PYU1_G003663"/>
<dbReference type="InterPro" id="IPR050866">
    <property type="entry name" value="CNG_cation_channel"/>
</dbReference>
<evidence type="ECO:0000256" key="7">
    <source>
        <dbReference type="ARBA" id="ARBA00023286"/>
    </source>
</evidence>
<dbReference type="InterPro" id="IPR014710">
    <property type="entry name" value="RmlC-like_jellyroll"/>
</dbReference>
<evidence type="ECO:0000256" key="2">
    <source>
        <dbReference type="ARBA" id="ARBA00022448"/>
    </source>
</evidence>
<sequence length="1835" mass="209813">MGISSKYQHTTKSGDAHQQPHRWKISVRSVFNCVRRPGRHFERYVTRPLKRKYQKLSWLTRSTIGVAVSLFTVVYILFSVPFRVGFLYNPFGSLDTNYKWTPQLAFFVPIDFISDAIGIMEFMDFYRVWKDAFSQLSESVSFELGKKMARDARSNKAPKITQRVRKTSSIMRSSKAKWTLKTITPSVTSAAAANKNYQEKRFQFFLELIAVLPLEVIPFATGNVNALHLVRFTKLCRVYRLRQCIERIGKIYSEAAWMQQLSYTGISGLVKRVGLGTALAHWFACGYMLIAHAQCGVFFEFCTLEEETSWVIRDKLPGSTLARKYARSLYWASRTIVLLGYDDVTPVSDAETVYAIVVQVVGALLSTSILATFQFIFRYRNSRHASFSSHVDNVREYMKSQNIPRVVRRKVMDYFNYAWNTHHSLDSEEALRLMPRHLQSKVVYTLKASRIKQVCFLMKESVELINHLALALVHQVYSPYDSIIEPKINAKMFFVIRGTVVLTAFDGSGAKECQTGDFFADCCLLFPEKYEEKAMAKTFCELYILEKAKFDSAIFLNDTRRNCGKQKNCWGYEAVVQMVVEVPVEAVALTFRIWELLGVYPAQLFAFLGIIFIAFEVPYYIVFISNHDAQQNFLVEQEIGLRYAATLLVELFFMADLILRARFFAYLDPTVMLNVVDSEMIFAAYKANGFYLDLFAVIPIALIMESIQGATEDYSLRYLLDLIQDLGDYCGMSSKFQLVMSLLLGVTLSLHMTGCLWFVMAWVPLSWSASAVSELVTSSEITRAECLHMATHFQNCSWVRFDCYGHIGSTFPIEDKNSIYKASFAYLRSLYWAVVALTAVGYGDIVAFSTAESYFAAVWIFIGGIINFGVVGAMSSTISNLMANQHHRVEKLNTINNIMEHLRISEKLRTEIRRFYHHQFTGRKKAYESQLLSHLPDQLCYQISSLLHSEATKCVTLFDSASREFLEEVTGKFRHRTYQNGETFIFEGDTCKEFLVILHGKVNMFYQSKKVPIGALHDGDCYGVNEFLLKRSHSTTLTAVSLIHASVMTRDQFDAIQRKFADDIKDIISEATECWSDDMSRRRRVARNLENFKLQPHVLATTSMFYQKDSSIFAHGHGGSSASSNNNGTLDLDTVQANIQSVWKIILTFCNIYNAFVIIFRIAFHSHAHFSSGIFTAMWITDIICDIFFAVDMYLKLYYFGCEEVGLENLVERKAVNVQYRKSSRLKLDLMASLPLYVIDHHRPLASSMCRLPRLIRCCDLFTYLDDMIIQIQQAFASQNVSSYLSPLKLLFFLLLIAHYAACIFFWISDYECADSETCWLETDHLLHVYHHSMGSLYVRSFYWALTTLTLVGSREIVPRGALGTIWATLMCLCCTFVMGHIVGELSELIMEVNKEEKEHKSRIESFENFAKEHALPEVLRERVALFFKVHLEHTQGNDLEETIQDLSANLKLKLMHEIYGASIVTLPISRFLTYAQINNLSLRLKSEMLVPGDNIVVEDTFGSKLCIMRKGTAGVFWTESATNVAVLMEGCLFGEVAFFLPRQRRIATVKAITSCEVLHISKHDWNELWTEHGDSSELQLQKYALNAILDWVKDRVRQYQESCLKVARKTKRHIIARKISHNLKGMMAAPTKAKAAFLHHSTKVKYHGSFITPESMILDKKAKYLLAKADAFKKKYLHHGIHGDGSTKSSRRSTRMSFSRRDGGEMSQHHLHTMLPHQATQRKKGVLAKSNDLAPHQFFVEVNPVNKHVCKFIDDHHMHLLETECWKRFTYLASVKSTIIDMMNQLISPQGSLAPFNHSASRNTKVATKTEPIPINAPASFSLMRRNSRSLQLG</sequence>
<keyword evidence="8" id="KW-0407">Ion channel</keyword>
<dbReference type="GO" id="GO:0044877">
    <property type="term" value="F:protein-containing complex binding"/>
    <property type="evidence" value="ECO:0007669"/>
    <property type="project" value="TreeGrafter"/>
</dbReference>
<feature type="transmembrane region" description="Helical" evidence="10">
    <location>
        <begin position="1329"/>
        <end position="1352"/>
    </location>
</feature>
<evidence type="ECO:0000256" key="1">
    <source>
        <dbReference type="ARBA" id="ARBA00004141"/>
    </source>
</evidence>
<dbReference type="SUPFAM" id="SSF81324">
    <property type="entry name" value="Voltage-gated potassium channels"/>
    <property type="match status" value="3"/>
</dbReference>
<keyword evidence="6 10" id="KW-0472">Membrane</keyword>
<dbReference type="Gene3D" id="1.10.287.630">
    <property type="entry name" value="Helix hairpin bin"/>
    <property type="match status" value="3"/>
</dbReference>
<reference evidence="13" key="1">
    <citation type="journal article" date="2010" name="Genome Biol.">
        <title>Genome sequence of the necrotrophic plant pathogen Pythium ultimum reveals original pathogenicity mechanisms and effector repertoire.</title>
        <authorList>
            <person name="Levesque C.A."/>
            <person name="Brouwer H."/>
            <person name="Cano L."/>
            <person name="Hamilton J.P."/>
            <person name="Holt C."/>
            <person name="Huitema E."/>
            <person name="Raffaele S."/>
            <person name="Robideau G.P."/>
            <person name="Thines M."/>
            <person name="Win J."/>
            <person name="Zerillo M.M."/>
            <person name="Beakes G.W."/>
            <person name="Boore J.L."/>
            <person name="Busam D."/>
            <person name="Dumas B."/>
            <person name="Ferriera S."/>
            <person name="Fuerstenberg S.I."/>
            <person name="Gachon C.M."/>
            <person name="Gaulin E."/>
            <person name="Govers F."/>
            <person name="Grenville-Briggs L."/>
            <person name="Horner N."/>
            <person name="Hostetler J."/>
            <person name="Jiang R.H."/>
            <person name="Johnson J."/>
            <person name="Krajaejun T."/>
            <person name="Lin H."/>
            <person name="Meijer H.J."/>
            <person name="Moore B."/>
            <person name="Morris P."/>
            <person name="Phuntmart V."/>
            <person name="Puiu D."/>
            <person name="Shetty J."/>
            <person name="Stajich J.E."/>
            <person name="Tripathy S."/>
            <person name="Wawra S."/>
            <person name="van West P."/>
            <person name="Whitty B.R."/>
            <person name="Coutinho P.M."/>
            <person name="Henrissat B."/>
            <person name="Martin F."/>
            <person name="Thomas P.D."/>
            <person name="Tyler B.M."/>
            <person name="De Vries R.P."/>
            <person name="Kamoun S."/>
            <person name="Yandell M."/>
            <person name="Tisserat N."/>
            <person name="Buell C.R."/>
        </authorList>
    </citation>
    <scope>NUCLEOTIDE SEQUENCE</scope>
    <source>
        <strain evidence="13">DAOM:BR144</strain>
    </source>
</reference>
<dbReference type="Gene3D" id="1.10.287.70">
    <property type="match status" value="3"/>
</dbReference>
<dbReference type="PROSITE" id="PS50042">
    <property type="entry name" value="CNMP_BINDING_3"/>
    <property type="match status" value="3"/>
</dbReference>
<feature type="transmembrane region" description="Helical" evidence="10">
    <location>
        <begin position="854"/>
        <end position="878"/>
    </location>
</feature>
<keyword evidence="4 10" id="KW-1133">Transmembrane helix</keyword>
<feature type="domain" description="Cyclic nucleotide-binding" evidence="11">
    <location>
        <begin position="456"/>
        <end position="554"/>
    </location>
</feature>
<feature type="region of interest" description="Disordered" evidence="9">
    <location>
        <begin position="1683"/>
        <end position="1708"/>
    </location>
</feature>
<feature type="transmembrane region" description="Helical" evidence="10">
    <location>
        <begin position="353"/>
        <end position="377"/>
    </location>
</feature>
<keyword evidence="2" id="KW-0813">Transport</keyword>
<dbReference type="OMA" id="QHGETIC"/>
<dbReference type="InterPro" id="IPR013099">
    <property type="entry name" value="K_chnl_dom"/>
</dbReference>
<reference evidence="12" key="3">
    <citation type="submission" date="2015-02" db="UniProtKB">
        <authorList>
            <consortium name="EnsemblProtists"/>
        </authorList>
    </citation>
    <scope>IDENTIFICATION</scope>
    <source>
        <strain evidence="12">DAOM BR144</strain>
    </source>
</reference>
<dbReference type="eggNOG" id="KOG0500">
    <property type="taxonomic scope" value="Eukaryota"/>
</dbReference>
<dbReference type="CDD" id="cd00038">
    <property type="entry name" value="CAP_ED"/>
    <property type="match status" value="3"/>
</dbReference>
<accession>K3WFD2</accession>
<feature type="transmembrane region" description="Helical" evidence="10">
    <location>
        <begin position="742"/>
        <end position="763"/>
    </location>
</feature>
<keyword evidence="3 10" id="KW-0812">Transmembrane</keyword>
<feature type="transmembrane region" description="Helical" evidence="10">
    <location>
        <begin position="1364"/>
        <end position="1384"/>
    </location>
</feature>
<dbReference type="PRINTS" id="PR01463">
    <property type="entry name" value="EAGCHANLFMLY"/>
</dbReference>
<feature type="transmembrane region" description="Helical" evidence="10">
    <location>
        <begin position="599"/>
        <end position="621"/>
    </location>
</feature>
<dbReference type="PANTHER" id="PTHR45638:SF11">
    <property type="entry name" value="CYCLIC NUCLEOTIDE-GATED CATION CHANNEL SUBUNIT A"/>
    <property type="match status" value="1"/>
</dbReference>
<dbReference type="SUPFAM" id="SSF51206">
    <property type="entry name" value="cAMP-binding domain-like"/>
    <property type="match status" value="3"/>
</dbReference>
<feature type="transmembrane region" description="Helical" evidence="10">
    <location>
        <begin position="641"/>
        <end position="659"/>
    </location>
</feature>
<evidence type="ECO:0000256" key="4">
    <source>
        <dbReference type="ARBA" id="ARBA00022989"/>
    </source>
</evidence>
<dbReference type="Pfam" id="PF00027">
    <property type="entry name" value="cNMP_binding"/>
    <property type="match status" value="2"/>
</dbReference>
<feature type="transmembrane region" description="Helical" evidence="10">
    <location>
        <begin position="58"/>
        <end position="80"/>
    </location>
</feature>
<feature type="domain" description="Cyclic nucleotide-binding" evidence="11">
    <location>
        <begin position="957"/>
        <end position="1074"/>
    </location>
</feature>
<dbReference type="SMART" id="SM00100">
    <property type="entry name" value="cNMP"/>
    <property type="match status" value="2"/>
</dbReference>
<dbReference type="InParanoid" id="K3WFD2"/>
<dbReference type="InterPro" id="IPR003938">
    <property type="entry name" value="K_chnl_volt-dep_EAG/ELK/ERG"/>
</dbReference>
<dbReference type="Pfam" id="PF00520">
    <property type="entry name" value="Ion_trans"/>
    <property type="match status" value="2"/>
</dbReference>
<dbReference type="PANTHER" id="PTHR45638">
    <property type="entry name" value="CYCLIC NUCLEOTIDE-GATED CATION CHANNEL SUBUNIT A"/>
    <property type="match status" value="1"/>
</dbReference>
<reference evidence="13" key="2">
    <citation type="submission" date="2010-04" db="EMBL/GenBank/DDBJ databases">
        <authorList>
            <person name="Buell R."/>
            <person name="Hamilton J."/>
            <person name="Hostetler J."/>
        </authorList>
    </citation>
    <scope>NUCLEOTIDE SEQUENCE [LARGE SCALE GENOMIC DNA]</scope>
    <source>
        <strain evidence="13">DAOM:BR144</strain>
    </source>
</reference>
<comment type="subcellular location">
    <subcellularLocation>
        <location evidence="1">Membrane</location>
        <topology evidence="1">Multi-pass membrane protein</topology>
    </subcellularLocation>
</comment>
<feature type="domain" description="Cyclic nucleotide-binding" evidence="11">
    <location>
        <begin position="1469"/>
        <end position="1587"/>
    </location>
</feature>
<protein>
    <recommendedName>
        <fullName evidence="11">Cyclic nucleotide-binding domain-containing protein</fullName>
    </recommendedName>
</protein>
<dbReference type="GO" id="GO:0016020">
    <property type="term" value="C:membrane"/>
    <property type="evidence" value="ECO:0007669"/>
    <property type="project" value="UniProtKB-SubCell"/>
</dbReference>
<keyword evidence="13" id="KW-1185">Reference proteome</keyword>
<feature type="transmembrane region" description="Helical" evidence="10">
    <location>
        <begin position="830"/>
        <end position="848"/>
    </location>
</feature>
<evidence type="ECO:0000256" key="6">
    <source>
        <dbReference type="ARBA" id="ARBA00023136"/>
    </source>
</evidence>
<dbReference type="FunFam" id="1.10.287.630:FF:000001">
    <property type="entry name" value="Cyclic nucleotide-gated channel alpha 3"/>
    <property type="match status" value="1"/>
</dbReference>
<keyword evidence="7" id="KW-1071">Ligand-gated ion channel</keyword>
<evidence type="ECO:0000256" key="5">
    <source>
        <dbReference type="ARBA" id="ARBA00023065"/>
    </source>
</evidence>
<name>K3WFD2_GLOUD</name>
<evidence type="ECO:0000256" key="10">
    <source>
        <dbReference type="SAM" id="Phobius"/>
    </source>
</evidence>
<feature type="transmembrane region" description="Helical" evidence="10">
    <location>
        <begin position="1170"/>
        <end position="1191"/>
    </location>
</feature>
<dbReference type="Gene3D" id="2.60.120.10">
    <property type="entry name" value="Jelly Rolls"/>
    <property type="match status" value="3"/>
</dbReference>
<evidence type="ECO:0000259" key="11">
    <source>
        <dbReference type="PROSITE" id="PS50042"/>
    </source>
</evidence>
<dbReference type="Proteomes" id="UP000019132">
    <property type="component" value="Unassembled WGS sequence"/>
</dbReference>
<evidence type="ECO:0000313" key="13">
    <source>
        <dbReference type="Proteomes" id="UP000019132"/>
    </source>
</evidence>
<dbReference type="GO" id="GO:0005221">
    <property type="term" value="F:intracellularly cyclic nucleotide-activated monoatomic cation channel activity"/>
    <property type="evidence" value="ECO:0007669"/>
    <property type="project" value="InterPro"/>
</dbReference>
<dbReference type="InterPro" id="IPR000595">
    <property type="entry name" value="cNMP-bd_dom"/>
</dbReference>
<dbReference type="EMBL" id="GL376638">
    <property type="status" value="NOT_ANNOTATED_CDS"/>
    <property type="molecule type" value="Genomic_DNA"/>
</dbReference>
<evidence type="ECO:0000313" key="12">
    <source>
        <dbReference type="EnsemblProtists" id="PYU1_T003673"/>
    </source>
</evidence>
<organism evidence="12 13">
    <name type="scientific">Globisporangium ultimum (strain ATCC 200006 / CBS 805.95 / DAOM BR144)</name>
    <name type="common">Pythium ultimum</name>
    <dbReference type="NCBI Taxonomy" id="431595"/>
    <lineage>
        <taxon>Eukaryota</taxon>
        <taxon>Sar</taxon>
        <taxon>Stramenopiles</taxon>
        <taxon>Oomycota</taxon>
        <taxon>Peronosporomycetes</taxon>
        <taxon>Pythiales</taxon>
        <taxon>Pythiaceae</taxon>
        <taxon>Globisporangium</taxon>
    </lineage>
</organism>